<feature type="transmembrane region" description="Helical" evidence="1">
    <location>
        <begin position="28"/>
        <end position="50"/>
    </location>
</feature>
<evidence type="ECO:0000256" key="1">
    <source>
        <dbReference type="SAM" id="Phobius"/>
    </source>
</evidence>
<dbReference type="Proteomes" id="UP001224359">
    <property type="component" value="Unassembled WGS sequence"/>
</dbReference>
<keyword evidence="1" id="KW-1133">Transmembrane helix</keyword>
<name>A0ABT9VH67_9BACI</name>
<evidence type="ECO:0000313" key="2">
    <source>
        <dbReference type="EMBL" id="MDQ0160296.1"/>
    </source>
</evidence>
<dbReference type="RefSeq" id="WP_306977450.1">
    <property type="nucleotide sequence ID" value="NZ_JAUSTQ010000010.1"/>
</dbReference>
<sequence length="56" mass="6281">MFDLIFHSFIFILGIAWLYLAWSGVSESLVYAVLGGSFVIEALVRFSIIIKPKLST</sequence>
<comment type="caution">
    <text evidence="2">The sequence shown here is derived from an EMBL/GenBank/DDBJ whole genome shotgun (WGS) entry which is preliminary data.</text>
</comment>
<keyword evidence="1" id="KW-0812">Transmembrane</keyword>
<keyword evidence="3" id="KW-1185">Reference proteome</keyword>
<organism evidence="2 3">
    <name type="scientific">Alkalibacillus salilacus</name>
    <dbReference type="NCBI Taxonomy" id="284582"/>
    <lineage>
        <taxon>Bacteria</taxon>
        <taxon>Bacillati</taxon>
        <taxon>Bacillota</taxon>
        <taxon>Bacilli</taxon>
        <taxon>Bacillales</taxon>
        <taxon>Bacillaceae</taxon>
        <taxon>Alkalibacillus</taxon>
    </lineage>
</organism>
<evidence type="ECO:0000313" key="3">
    <source>
        <dbReference type="Proteomes" id="UP001224359"/>
    </source>
</evidence>
<protein>
    <submittedName>
        <fullName evidence="2">Uncharacterized protein</fullName>
    </submittedName>
</protein>
<keyword evidence="1" id="KW-0472">Membrane</keyword>
<proteinExistence type="predicted"/>
<dbReference type="EMBL" id="JAUSTQ010000010">
    <property type="protein sequence ID" value="MDQ0160296.1"/>
    <property type="molecule type" value="Genomic_DNA"/>
</dbReference>
<feature type="transmembrane region" description="Helical" evidence="1">
    <location>
        <begin position="5"/>
        <end position="22"/>
    </location>
</feature>
<gene>
    <name evidence="2" type="ORF">J2S77_002299</name>
</gene>
<reference evidence="2 3" key="1">
    <citation type="submission" date="2023-07" db="EMBL/GenBank/DDBJ databases">
        <title>Genomic Encyclopedia of Type Strains, Phase IV (KMG-IV): sequencing the most valuable type-strain genomes for metagenomic binning, comparative biology and taxonomic classification.</title>
        <authorList>
            <person name="Goeker M."/>
        </authorList>
    </citation>
    <scope>NUCLEOTIDE SEQUENCE [LARGE SCALE GENOMIC DNA]</scope>
    <source>
        <strain evidence="2 3">DSM 16460</strain>
    </source>
</reference>
<accession>A0ABT9VH67</accession>